<organism evidence="2 3">
    <name type="scientific">Leersia perrieri</name>
    <dbReference type="NCBI Taxonomy" id="77586"/>
    <lineage>
        <taxon>Eukaryota</taxon>
        <taxon>Viridiplantae</taxon>
        <taxon>Streptophyta</taxon>
        <taxon>Embryophyta</taxon>
        <taxon>Tracheophyta</taxon>
        <taxon>Spermatophyta</taxon>
        <taxon>Magnoliopsida</taxon>
        <taxon>Liliopsida</taxon>
        <taxon>Poales</taxon>
        <taxon>Poaceae</taxon>
        <taxon>BOP clade</taxon>
        <taxon>Oryzoideae</taxon>
        <taxon>Oryzeae</taxon>
        <taxon>Oryzinae</taxon>
        <taxon>Leersia</taxon>
    </lineage>
</organism>
<reference evidence="3" key="2">
    <citation type="submission" date="2013-12" db="EMBL/GenBank/DDBJ databases">
        <authorList>
            <person name="Yu Y."/>
            <person name="Lee S."/>
            <person name="de Baynast K."/>
            <person name="Wissotski M."/>
            <person name="Liu L."/>
            <person name="Talag J."/>
            <person name="Goicoechea J."/>
            <person name="Angelova A."/>
            <person name="Jetty R."/>
            <person name="Kudrna D."/>
            <person name="Golser W."/>
            <person name="Rivera L."/>
            <person name="Zhang J."/>
            <person name="Wing R."/>
        </authorList>
    </citation>
    <scope>NUCLEOTIDE SEQUENCE</scope>
</reference>
<feature type="compositionally biased region" description="Basic and acidic residues" evidence="1">
    <location>
        <begin position="463"/>
        <end position="481"/>
    </location>
</feature>
<feature type="region of interest" description="Disordered" evidence="1">
    <location>
        <begin position="45"/>
        <end position="66"/>
    </location>
</feature>
<dbReference type="STRING" id="77586.A0A0D9WF22"/>
<dbReference type="EnsemblPlants" id="LPERR05G09080.1">
    <property type="protein sequence ID" value="LPERR05G09080.1"/>
    <property type="gene ID" value="LPERR05G09080"/>
</dbReference>
<feature type="region of interest" description="Disordered" evidence="1">
    <location>
        <begin position="444"/>
        <end position="481"/>
    </location>
</feature>
<reference evidence="2" key="3">
    <citation type="submission" date="2015-04" db="UniProtKB">
        <authorList>
            <consortium name="EnsemblPlants"/>
        </authorList>
    </citation>
    <scope>IDENTIFICATION</scope>
</reference>
<protein>
    <recommendedName>
        <fullName evidence="4">NET domain-containing protein</fullName>
    </recommendedName>
</protein>
<name>A0A0D9WF22_9ORYZ</name>
<dbReference type="HOGENOM" id="CLU_031429_0_0_1"/>
<reference evidence="2 3" key="1">
    <citation type="submission" date="2012-08" db="EMBL/GenBank/DDBJ databases">
        <title>Oryza genome evolution.</title>
        <authorList>
            <person name="Wing R.A."/>
        </authorList>
    </citation>
    <scope>NUCLEOTIDE SEQUENCE</scope>
</reference>
<dbReference type="AlphaFoldDB" id="A0A0D9WF22"/>
<accession>A0A0D9WF22</accession>
<proteinExistence type="predicted"/>
<dbReference type="Proteomes" id="UP000032180">
    <property type="component" value="Chromosome 5"/>
</dbReference>
<evidence type="ECO:0000256" key="1">
    <source>
        <dbReference type="SAM" id="MobiDB-lite"/>
    </source>
</evidence>
<dbReference type="Gramene" id="LPERR05G09080.1">
    <property type="protein sequence ID" value="LPERR05G09080.1"/>
    <property type="gene ID" value="LPERR05G09080"/>
</dbReference>
<sequence>MAVGTAATAAAELPCDRRLMERIESERLAVRDLLKKAEALVARRKNRNGAAAKKPVSAPHSEARALPRRGKKIRPVVIPTTDGDASPKKRMKTGPMVEVEVIEPTTPMAQRDRLYGLLSSLSAEMPLPPHILGFIRSQCCCFACPDSDEMDVDLRSTKDAVLFKLLNLLDEFAQQETKIQMLQVQEPPKIEAVDSSDAVSRSSVCQLEEGEIVDEDMDICGGVSPLVVLDNVQFSPLTKPQGEEDELIDISEEKPLLEEQQQVTEQDKKVITERAASPDTEMQELIARSQQKQRLQHRKRAREQLEEMKSTAQPVFESIDPRLMKQLGITKEVEYMEGEIVDEDLDICGGVSPLVGVDNVQFTLLPKQQEEDDELIDICGGVSPSATSLKLLLVLARAAAAALLDHHPAAKIPHLQAVPPLLDHPRRAAVLLVLDHPAAVHPLQTATLQSDDDEDSASSSPKDSSKLPTEAEAKPLLEEHDKKLITEETAASQMKMARELQRKKSREQLEEMKRTAQPIYESIDPRLMKQPGITKEVEYMVSPLFSRDNVRRHRGGLLQQKLGFFLKE</sequence>
<keyword evidence="3" id="KW-1185">Reference proteome</keyword>
<dbReference type="eggNOG" id="ENOG502QQ5V">
    <property type="taxonomic scope" value="Eukaryota"/>
</dbReference>
<evidence type="ECO:0000313" key="3">
    <source>
        <dbReference type="Proteomes" id="UP000032180"/>
    </source>
</evidence>
<evidence type="ECO:0008006" key="4">
    <source>
        <dbReference type="Google" id="ProtNLM"/>
    </source>
</evidence>
<evidence type="ECO:0000313" key="2">
    <source>
        <dbReference type="EnsemblPlants" id="LPERR05G09080.1"/>
    </source>
</evidence>